<protein>
    <recommendedName>
        <fullName evidence="3">FHA domain-containing protein</fullName>
    </recommendedName>
</protein>
<evidence type="ECO:0000313" key="2">
    <source>
        <dbReference type="Proteomes" id="UP000289340"/>
    </source>
</evidence>
<dbReference type="GO" id="GO:0008081">
    <property type="term" value="F:phosphoric diester hydrolase activity"/>
    <property type="evidence" value="ECO:0007669"/>
    <property type="project" value="InterPro"/>
</dbReference>
<accession>A0A445KQU9</accession>
<reference evidence="1 2" key="1">
    <citation type="submission" date="2018-09" db="EMBL/GenBank/DDBJ databases">
        <title>A high-quality reference genome of wild soybean provides a powerful tool to mine soybean genomes.</title>
        <authorList>
            <person name="Xie M."/>
            <person name="Chung C.Y.L."/>
            <person name="Li M.-W."/>
            <person name="Wong F.-L."/>
            <person name="Chan T.-F."/>
            <person name="Lam H.-M."/>
        </authorList>
    </citation>
    <scope>NUCLEOTIDE SEQUENCE [LARGE SCALE GENOMIC DNA]</scope>
    <source>
        <strain evidence="2">cv. W05</strain>
        <tissue evidence="1">Hypocotyl of etiolated seedlings</tissue>
    </source>
</reference>
<dbReference type="GO" id="GO:0006281">
    <property type="term" value="P:DNA repair"/>
    <property type="evidence" value="ECO:0007669"/>
    <property type="project" value="InterPro"/>
</dbReference>
<proteinExistence type="predicted"/>
<dbReference type="PANTHER" id="PTHR12415">
    <property type="entry name" value="TYROSYL-DNA PHOSPHODIESTERASE 1"/>
    <property type="match status" value="1"/>
</dbReference>
<dbReference type="InterPro" id="IPR010347">
    <property type="entry name" value="Tdp1"/>
</dbReference>
<dbReference type="AlphaFoldDB" id="A0A445KQU9"/>
<dbReference type="Proteomes" id="UP000289340">
    <property type="component" value="Chromosome 5"/>
</dbReference>
<keyword evidence="2" id="KW-1185">Reference proteome</keyword>
<evidence type="ECO:0008006" key="3">
    <source>
        <dbReference type="Google" id="ProtNLM"/>
    </source>
</evidence>
<comment type="caution">
    <text evidence="1">The sequence shown here is derived from an EMBL/GenBank/DDBJ whole genome shotgun (WGS) entry which is preliminary data.</text>
</comment>
<dbReference type="GO" id="GO:0005634">
    <property type="term" value="C:nucleus"/>
    <property type="evidence" value="ECO:0007669"/>
    <property type="project" value="InterPro"/>
</dbReference>
<feature type="non-terminal residue" evidence="1">
    <location>
        <position position="1"/>
    </location>
</feature>
<sequence length="300" mass="32755">SVSILNPSVSLSFPPPKTPPFRPAAPSIGHCPRDRRVSKRHCQVLFDASLRKLYILNGVLPHGHGDSTATCRLVHEFRKRAMISFHGNGDDGDGVALLREASNGVLVNGVEIQKGKASGKGNKRVFAVTANDPRYEGVVGRARFLQDRCRDILLSNDPVSRILRDESKCAPGNAEVQSNLELIGESKVKNLDPKAVADEVPNTVRVLDSVGKDNCNPPSVGGDWWQGTIGGGGCNYPPPGKKFYLNRLEFMDHNSSVLDILQGAFIYQLQLHATILRCCSSKPDDGVFMPYQDYPNLVVV</sequence>
<gene>
    <name evidence="1" type="ORF">D0Y65_012820</name>
</gene>
<dbReference type="EMBL" id="QZWG01000005">
    <property type="protein sequence ID" value="RZC13327.1"/>
    <property type="molecule type" value="Genomic_DNA"/>
</dbReference>
<dbReference type="PANTHER" id="PTHR12415:SF3">
    <property type="entry name" value="OS04G0403400 PROTEIN"/>
    <property type="match status" value="1"/>
</dbReference>
<evidence type="ECO:0000313" key="1">
    <source>
        <dbReference type="EMBL" id="RZC13327.1"/>
    </source>
</evidence>
<name>A0A445KQU9_GLYSO</name>
<organism evidence="1 2">
    <name type="scientific">Glycine soja</name>
    <name type="common">Wild soybean</name>
    <dbReference type="NCBI Taxonomy" id="3848"/>
    <lineage>
        <taxon>Eukaryota</taxon>
        <taxon>Viridiplantae</taxon>
        <taxon>Streptophyta</taxon>
        <taxon>Embryophyta</taxon>
        <taxon>Tracheophyta</taxon>
        <taxon>Spermatophyta</taxon>
        <taxon>Magnoliopsida</taxon>
        <taxon>eudicotyledons</taxon>
        <taxon>Gunneridae</taxon>
        <taxon>Pentapetalae</taxon>
        <taxon>rosids</taxon>
        <taxon>fabids</taxon>
        <taxon>Fabales</taxon>
        <taxon>Fabaceae</taxon>
        <taxon>Papilionoideae</taxon>
        <taxon>50 kb inversion clade</taxon>
        <taxon>NPAAA clade</taxon>
        <taxon>indigoferoid/millettioid clade</taxon>
        <taxon>Phaseoleae</taxon>
        <taxon>Glycine</taxon>
        <taxon>Glycine subgen. Soja</taxon>
    </lineage>
</organism>